<organism evidence="2 3">
    <name type="scientific">Candolleomyces aberdarensis</name>
    <dbReference type="NCBI Taxonomy" id="2316362"/>
    <lineage>
        <taxon>Eukaryota</taxon>
        <taxon>Fungi</taxon>
        <taxon>Dikarya</taxon>
        <taxon>Basidiomycota</taxon>
        <taxon>Agaricomycotina</taxon>
        <taxon>Agaricomycetes</taxon>
        <taxon>Agaricomycetidae</taxon>
        <taxon>Agaricales</taxon>
        <taxon>Agaricineae</taxon>
        <taxon>Psathyrellaceae</taxon>
        <taxon>Candolleomyces</taxon>
    </lineage>
</organism>
<feature type="transmembrane region" description="Helical" evidence="1">
    <location>
        <begin position="12"/>
        <end position="32"/>
    </location>
</feature>
<proteinExistence type="predicted"/>
<dbReference type="Proteomes" id="UP000290288">
    <property type="component" value="Unassembled WGS sequence"/>
</dbReference>
<comment type="caution">
    <text evidence="2">The sequence shown here is derived from an EMBL/GenBank/DDBJ whole genome shotgun (WGS) entry which is preliminary data.</text>
</comment>
<keyword evidence="1" id="KW-0472">Membrane</keyword>
<gene>
    <name evidence="2" type="ORF">EST38_g12459</name>
</gene>
<dbReference type="OrthoDB" id="1470350at2759"/>
<name>A0A4Q2D2D4_9AGAR</name>
<accession>A0A4Q2D2D4</accession>
<sequence length="110" mass="12124">MPDASEAALRLFASLAATIGAYGAYKVVAFLYSKWTYPLRFLPGPPSPGFLAGSEKELWDAESYPIHEKWLGDYGPTMKIPGFLGANHLYTVDLKALNHILMNGTIYPET</sequence>
<evidence type="ECO:0000313" key="3">
    <source>
        <dbReference type="Proteomes" id="UP000290288"/>
    </source>
</evidence>
<evidence type="ECO:0000256" key="1">
    <source>
        <dbReference type="SAM" id="Phobius"/>
    </source>
</evidence>
<protein>
    <submittedName>
        <fullName evidence="2">Uncharacterized protein</fullName>
    </submittedName>
</protein>
<dbReference type="EMBL" id="SDEE01000931">
    <property type="protein sequence ID" value="RXW13390.1"/>
    <property type="molecule type" value="Genomic_DNA"/>
</dbReference>
<keyword evidence="1" id="KW-0812">Transmembrane</keyword>
<evidence type="ECO:0000313" key="2">
    <source>
        <dbReference type="EMBL" id="RXW13390.1"/>
    </source>
</evidence>
<keyword evidence="3" id="KW-1185">Reference proteome</keyword>
<keyword evidence="1" id="KW-1133">Transmembrane helix</keyword>
<dbReference type="STRING" id="2316362.A0A4Q2D2D4"/>
<reference evidence="2 3" key="1">
    <citation type="submission" date="2019-01" db="EMBL/GenBank/DDBJ databases">
        <title>Draft genome sequence of Psathyrella aberdarensis IHI B618.</title>
        <authorList>
            <person name="Buettner E."/>
            <person name="Kellner H."/>
        </authorList>
    </citation>
    <scope>NUCLEOTIDE SEQUENCE [LARGE SCALE GENOMIC DNA]</scope>
    <source>
        <strain evidence="2 3">IHI B618</strain>
    </source>
</reference>
<dbReference type="AlphaFoldDB" id="A0A4Q2D2D4"/>